<dbReference type="FunFam" id="3.30.1330.10:FF:000004">
    <property type="entry name" value="Phosphoribosylformylglycinamidine synthase subunit PurL"/>
    <property type="match status" value="1"/>
</dbReference>
<evidence type="ECO:0000256" key="1">
    <source>
        <dbReference type="ARBA" id="ARBA00022490"/>
    </source>
</evidence>
<feature type="binding site" evidence="8">
    <location>
        <begin position="98"/>
        <end position="101"/>
    </location>
    <ligand>
        <name>substrate</name>
    </ligand>
</feature>
<protein>
    <recommendedName>
        <fullName evidence="8">Phosphoribosylformylglycinamidine synthase subunit PurL</fullName>
        <shortName evidence="8">FGAM synthase</shortName>
        <ecNumber evidence="8">6.3.5.3</ecNumber>
    </recommendedName>
    <alternativeName>
        <fullName evidence="8">Formylglycinamide ribonucleotide amidotransferase subunit II</fullName>
        <shortName evidence="8">FGAR amidotransferase II</shortName>
        <shortName evidence="8">FGAR-AT II</shortName>
    </alternativeName>
    <alternativeName>
        <fullName evidence="8">Glutamine amidotransferase PurL</fullName>
    </alternativeName>
    <alternativeName>
        <fullName evidence="8">Phosphoribosylformylglycinamidine synthase subunit II</fullName>
    </alternativeName>
</protein>
<feature type="domain" description="PurM-like N-terminal" evidence="9">
    <location>
        <begin position="441"/>
        <end position="559"/>
    </location>
</feature>
<feature type="binding site" evidence="8">
    <location>
        <position position="97"/>
    </location>
    <ligand>
        <name>Mg(2+)</name>
        <dbReference type="ChEBI" id="CHEBI:18420"/>
        <label>1</label>
    </ligand>
</feature>
<dbReference type="Gene3D" id="3.90.650.10">
    <property type="entry name" value="PurM-like C-terminal domain"/>
    <property type="match status" value="2"/>
</dbReference>
<evidence type="ECO:0000256" key="6">
    <source>
        <dbReference type="ARBA" id="ARBA00022840"/>
    </source>
</evidence>
<evidence type="ECO:0000259" key="9">
    <source>
        <dbReference type="Pfam" id="PF00586"/>
    </source>
</evidence>
<comment type="pathway">
    <text evidence="8">Purine metabolism; IMP biosynthesis via de novo pathway; 5-amino-1-(5-phospho-D-ribosyl)imidazole from N(2)-formyl-N(1)-(5-phospho-D-ribosyl)glycinamide: step 1/2.</text>
</comment>
<keyword evidence="2 8" id="KW-0436">Ligase</keyword>
<dbReference type="GO" id="GO:0005524">
    <property type="term" value="F:ATP binding"/>
    <property type="evidence" value="ECO:0007669"/>
    <property type="project" value="UniProtKB-UniRule"/>
</dbReference>
<comment type="similarity">
    <text evidence="8">Belongs to the FGAMS family.</text>
</comment>
<comment type="subcellular location">
    <subcellularLocation>
        <location evidence="8">Cytoplasm</location>
    </subcellularLocation>
</comment>
<dbReference type="HAMAP" id="MF_00420">
    <property type="entry name" value="PurL_2"/>
    <property type="match status" value="1"/>
</dbReference>
<accession>A0A932I468</accession>
<feature type="binding site" evidence="8">
    <location>
        <position position="56"/>
    </location>
    <ligand>
        <name>ATP</name>
        <dbReference type="ChEBI" id="CHEBI:30616"/>
    </ligand>
</feature>
<dbReference type="CDD" id="cd02204">
    <property type="entry name" value="PurL_repeat2"/>
    <property type="match status" value="1"/>
</dbReference>
<proteinExistence type="inferred from homology"/>
<dbReference type="InterPro" id="IPR016188">
    <property type="entry name" value="PurM-like_N"/>
</dbReference>
<dbReference type="PANTHER" id="PTHR43555">
    <property type="entry name" value="PHOSPHORIBOSYLFORMYLGLYCINAMIDINE SYNTHASE SUBUNIT PURL"/>
    <property type="match status" value="1"/>
</dbReference>
<feature type="domain" description="PurM-like C-terminal" evidence="10">
    <location>
        <begin position="574"/>
        <end position="716"/>
    </location>
</feature>
<dbReference type="NCBIfam" id="NF002290">
    <property type="entry name" value="PRK01213.1"/>
    <property type="match status" value="1"/>
</dbReference>
<evidence type="ECO:0000256" key="5">
    <source>
        <dbReference type="ARBA" id="ARBA00022755"/>
    </source>
</evidence>
<keyword evidence="1 8" id="KW-0963">Cytoplasm</keyword>
<dbReference type="SUPFAM" id="SSF56042">
    <property type="entry name" value="PurM C-terminal domain-like"/>
    <property type="match status" value="2"/>
</dbReference>
<evidence type="ECO:0000256" key="4">
    <source>
        <dbReference type="ARBA" id="ARBA00022741"/>
    </source>
</evidence>
<comment type="subunit">
    <text evidence="8">Monomer. Part of the FGAM synthase complex composed of 1 PurL, 1 PurQ and 2 PurS subunits.</text>
</comment>
<evidence type="ECO:0000256" key="7">
    <source>
        <dbReference type="ARBA" id="ARBA00022842"/>
    </source>
</evidence>
<feature type="binding site" evidence="8">
    <location>
        <position position="498"/>
    </location>
    <ligand>
        <name>ATP</name>
        <dbReference type="ChEBI" id="CHEBI:30616"/>
    </ligand>
</feature>
<comment type="catalytic activity">
    <reaction evidence="8">
        <text>N(2)-formyl-N(1)-(5-phospho-beta-D-ribosyl)glycinamide + L-glutamine + ATP + H2O = 2-formamido-N(1)-(5-O-phospho-beta-D-ribosyl)acetamidine + L-glutamate + ADP + phosphate + H(+)</text>
        <dbReference type="Rhea" id="RHEA:17129"/>
        <dbReference type="ChEBI" id="CHEBI:15377"/>
        <dbReference type="ChEBI" id="CHEBI:15378"/>
        <dbReference type="ChEBI" id="CHEBI:29985"/>
        <dbReference type="ChEBI" id="CHEBI:30616"/>
        <dbReference type="ChEBI" id="CHEBI:43474"/>
        <dbReference type="ChEBI" id="CHEBI:58359"/>
        <dbReference type="ChEBI" id="CHEBI:147286"/>
        <dbReference type="ChEBI" id="CHEBI:147287"/>
        <dbReference type="ChEBI" id="CHEBI:456216"/>
        <dbReference type="EC" id="6.3.5.3"/>
    </reaction>
</comment>
<comment type="caution">
    <text evidence="12">The sequence shown here is derived from an EMBL/GenBank/DDBJ whole genome shotgun (WGS) entry which is preliminary data.</text>
</comment>
<evidence type="ECO:0000313" key="12">
    <source>
        <dbReference type="EMBL" id="MBI3129006.1"/>
    </source>
</evidence>
<dbReference type="GO" id="GO:0000287">
    <property type="term" value="F:magnesium ion binding"/>
    <property type="evidence" value="ECO:0007669"/>
    <property type="project" value="UniProtKB-UniRule"/>
</dbReference>
<dbReference type="Gene3D" id="3.30.1330.10">
    <property type="entry name" value="PurM-like, N-terminal domain"/>
    <property type="match status" value="2"/>
</dbReference>
<dbReference type="InterPro" id="IPR041609">
    <property type="entry name" value="PurL_linker"/>
</dbReference>
<evidence type="ECO:0000256" key="2">
    <source>
        <dbReference type="ARBA" id="ARBA00022598"/>
    </source>
</evidence>
<feature type="binding site" evidence="8">
    <location>
        <position position="538"/>
    </location>
    <ligand>
        <name>substrate</name>
    </ligand>
</feature>
<dbReference type="PIRSF" id="PIRSF001587">
    <property type="entry name" value="FGAM_synthase_II"/>
    <property type="match status" value="1"/>
</dbReference>
<dbReference type="InterPro" id="IPR010074">
    <property type="entry name" value="PRibForGlyAmidine_synth_PurL"/>
</dbReference>
<feature type="binding site" evidence="8">
    <location>
        <position position="120"/>
    </location>
    <ligand>
        <name>substrate</name>
    </ligand>
</feature>
<feature type="active site" description="Proton acceptor" evidence="8">
    <location>
        <position position="99"/>
    </location>
</feature>
<feature type="binding site" evidence="8">
    <location>
        <begin position="316"/>
        <end position="318"/>
    </location>
    <ligand>
        <name>substrate</name>
    </ligand>
</feature>
<dbReference type="Pfam" id="PF18072">
    <property type="entry name" value="FGAR-AT_linker"/>
    <property type="match status" value="1"/>
</dbReference>
<organism evidence="12 13">
    <name type="scientific">Tectimicrobiota bacterium</name>
    <dbReference type="NCBI Taxonomy" id="2528274"/>
    <lineage>
        <taxon>Bacteria</taxon>
        <taxon>Pseudomonadati</taxon>
        <taxon>Nitrospinota/Tectimicrobiota group</taxon>
        <taxon>Candidatus Tectimicrobiota</taxon>
    </lineage>
</organism>
<dbReference type="EMBL" id="JACPUR010000037">
    <property type="protein sequence ID" value="MBI3129006.1"/>
    <property type="molecule type" value="Genomic_DNA"/>
</dbReference>
<reference evidence="12" key="1">
    <citation type="submission" date="2020-07" db="EMBL/GenBank/DDBJ databases">
        <title>Huge and variable diversity of episymbiotic CPR bacteria and DPANN archaea in groundwater ecosystems.</title>
        <authorList>
            <person name="He C.Y."/>
            <person name="Keren R."/>
            <person name="Whittaker M."/>
            <person name="Farag I.F."/>
            <person name="Doudna J."/>
            <person name="Cate J.H.D."/>
            <person name="Banfield J.F."/>
        </authorList>
    </citation>
    <scope>NUCLEOTIDE SEQUENCE</scope>
    <source>
        <strain evidence="12">NC_groundwater_763_Ag_S-0.2um_68_21</strain>
    </source>
</reference>
<dbReference type="PANTHER" id="PTHR43555:SF1">
    <property type="entry name" value="PHOSPHORIBOSYLFORMYLGLYCINAMIDINE SYNTHASE SUBUNIT PURL"/>
    <property type="match status" value="1"/>
</dbReference>
<feature type="binding site" evidence="8">
    <location>
        <position position="536"/>
    </location>
    <ligand>
        <name>Mg(2+)</name>
        <dbReference type="ChEBI" id="CHEBI:18420"/>
        <label>1</label>
    </ligand>
</feature>
<dbReference type="Pfam" id="PF00586">
    <property type="entry name" value="AIRS"/>
    <property type="match status" value="2"/>
</dbReference>
<evidence type="ECO:0000256" key="3">
    <source>
        <dbReference type="ARBA" id="ARBA00022723"/>
    </source>
</evidence>
<comment type="function">
    <text evidence="8">Part of the phosphoribosylformylglycinamidine synthase complex involved in the purines biosynthetic pathway. Catalyzes the ATP-dependent conversion of formylglycinamide ribonucleotide (FGAR) and glutamine to yield formylglycinamidine ribonucleotide (FGAM) and glutamate. The FGAM synthase complex is composed of three subunits. PurQ produces an ammonia molecule by converting glutamine to glutamate. PurL transfers the ammonia molecule to FGAR to form FGAM in an ATP-dependent manner. PurS interacts with PurQ and PurL and is thought to assist in the transfer of the ammonia molecule from PurQ to PurL.</text>
</comment>
<feature type="domain" description="Phosphoribosylformylglycinamidine synthase linker" evidence="11">
    <location>
        <begin position="16"/>
        <end position="57"/>
    </location>
</feature>
<dbReference type="GO" id="GO:0006189">
    <property type="term" value="P:'de novo' IMP biosynthetic process"/>
    <property type="evidence" value="ECO:0007669"/>
    <property type="project" value="UniProtKB-UniRule"/>
</dbReference>
<feature type="binding site" evidence="8">
    <location>
        <position position="121"/>
    </location>
    <ligand>
        <name>Mg(2+)</name>
        <dbReference type="ChEBI" id="CHEBI:18420"/>
        <label>2</label>
    </ligand>
</feature>
<feature type="binding site" evidence="8">
    <location>
        <position position="95"/>
    </location>
    <ligand>
        <name>ATP</name>
        <dbReference type="ChEBI" id="CHEBI:30616"/>
    </ligand>
</feature>
<keyword evidence="5 8" id="KW-0658">Purine biosynthesis</keyword>
<dbReference type="AlphaFoldDB" id="A0A932I468"/>
<evidence type="ECO:0000313" key="13">
    <source>
        <dbReference type="Proteomes" id="UP000782312"/>
    </source>
</evidence>
<comment type="caution">
    <text evidence="8">Lacks conserved residue(s) required for the propagation of feature annotation.</text>
</comment>
<feature type="binding site" evidence="8">
    <location>
        <position position="272"/>
    </location>
    <ligand>
        <name>Mg(2+)</name>
        <dbReference type="ChEBI" id="CHEBI:18420"/>
        <label>2</label>
    </ligand>
</feature>
<dbReference type="GO" id="GO:0004642">
    <property type="term" value="F:phosphoribosylformylglycinamidine synthase activity"/>
    <property type="evidence" value="ECO:0007669"/>
    <property type="project" value="UniProtKB-UniRule"/>
</dbReference>
<dbReference type="GO" id="GO:0005737">
    <property type="term" value="C:cytoplasm"/>
    <property type="evidence" value="ECO:0007669"/>
    <property type="project" value="UniProtKB-SubCell"/>
</dbReference>
<keyword evidence="4 8" id="KW-0547">Nucleotide-binding</keyword>
<dbReference type="NCBIfam" id="TIGR01736">
    <property type="entry name" value="FGAM_synth_II"/>
    <property type="match status" value="1"/>
</dbReference>
<evidence type="ECO:0000259" key="11">
    <source>
        <dbReference type="Pfam" id="PF18072"/>
    </source>
</evidence>
<name>A0A932I468_UNCTE</name>
<dbReference type="InterPro" id="IPR036921">
    <property type="entry name" value="PurM-like_N_sf"/>
</dbReference>
<evidence type="ECO:0000256" key="8">
    <source>
        <dbReference type="HAMAP-Rule" id="MF_00420"/>
    </source>
</evidence>
<sequence>MSTAGAWANAPATLDTAREHGLSEEEWRRIAGLLGREPNLTELGVFSAMWNEHCSYKSSRVHLKKFPTKGPRVLQGPGENAGVVDVGDGLAVAFKMESHNHPSFIEPYQGAATGVGGILRDVFTMGARPIALLDSLRFGAVGHDRTPYLAGGVVAGIAGYGNCMGVPTVGGETCFHPCYNGNILVNVMCAGVMRSDAIFRGTASGVGNPVIYVGAATGRDGIHGASMASAGFDEKALEKRPTVQVGDPFREKLLLEACLELMKRGSVVGIQDMGAAGLTSSSVEMAGRAGTGLLLRLDAVPRREEGMTPYELMLSESQERMLLVAQRGREGEVREIFERWDLPMAVVGEVTADGRLRVESGGRTVADLPVRALTDEAPAYERPLRPGRGLPSADPLETLPAEKDLGPSLLALLAHPNQGLKKAIWRQYDYMVRTNTLTPPGGDAALLRLKGTSKALALATDGNARYCMLDPYAGGMLAVAEAARNVSCTGALPIAMTNCLNFGNPERPAVMAQFSAAIEGMAEACRVLGVPVVSGNVSFYNETQGVDIYPTPIVGMVGLLEEAGRRAGIGLAREGDILYLLHPGREAPLPSGGAHEYVWVRCGREGGRPPSISLPAEAAVQGLCREGILGGFIRSAHDLSDGGLALALAEACLASPSSRLGAHIRLPEGVGRLDGRLFGEAASRILISAPPEAEGRLHEAAGRREVGLLALGAVTGPHLRVEAPDGFPAMDVELSELRAAWAGALDEVFGA</sequence>
<keyword evidence="6 8" id="KW-0067">ATP-binding</keyword>
<dbReference type="Proteomes" id="UP000782312">
    <property type="component" value="Unassembled WGS sequence"/>
</dbReference>
<feature type="binding site" evidence="8">
    <location>
        <position position="535"/>
    </location>
    <ligand>
        <name>ATP</name>
        <dbReference type="ChEBI" id="CHEBI:30616"/>
    </ligand>
</feature>
<evidence type="ECO:0000259" key="10">
    <source>
        <dbReference type="Pfam" id="PF02769"/>
    </source>
</evidence>
<gene>
    <name evidence="8 12" type="primary">purL</name>
    <name evidence="12" type="ORF">HYZ11_15475</name>
</gene>
<dbReference type="Pfam" id="PF02769">
    <property type="entry name" value="AIRS_C"/>
    <property type="match status" value="2"/>
</dbReference>
<feature type="binding site" evidence="8">
    <location>
        <position position="244"/>
    </location>
    <ligand>
        <name>substrate</name>
    </ligand>
</feature>
<dbReference type="InterPro" id="IPR036676">
    <property type="entry name" value="PurM-like_C_sf"/>
</dbReference>
<dbReference type="CDD" id="cd02203">
    <property type="entry name" value="PurL_repeat1"/>
    <property type="match status" value="1"/>
</dbReference>
<dbReference type="EC" id="6.3.5.3" evidence="8"/>
<dbReference type="InterPro" id="IPR010918">
    <property type="entry name" value="PurM-like_C_dom"/>
</dbReference>
<keyword evidence="3 8" id="KW-0479">Metal-binding</keyword>
<feature type="domain" description="PurM-like C-terminal" evidence="10">
    <location>
        <begin position="206"/>
        <end position="359"/>
    </location>
</feature>
<feature type="active site" evidence="8">
    <location>
        <position position="53"/>
    </location>
</feature>
<dbReference type="SUPFAM" id="SSF55326">
    <property type="entry name" value="PurM N-terminal domain-like"/>
    <property type="match status" value="2"/>
</dbReference>
<feature type="domain" description="PurM-like N-terminal" evidence="9">
    <location>
        <begin position="78"/>
        <end position="193"/>
    </location>
</feature>
<keyword evidence="7 8" id="KW-0460">Magnesium</keyword>